<evidence type="ECO:0000313" key="2">
    <source>
        <dbReference type="Proteomes" id="UP001601992"/>
    </source>
</evidence>
<evidence type="ECO:0000313" key="1">
    <source>
        <dbReference type="EMBL" id="MFF3570530.1"/>
    </source>
</evidence>
<dbReference type="EMBL" id="JBIAQY010000007">
    <property type="protein sequence ID" value="MFF3570530.1"/>
    <property type="molecule type" value="Genomic_DNA"/>
</dbReference>
<protein>
    <submittedName>
        <fullName evidence="1">Uncharacterized protein</fullName>
    </submittedName>
</protein>
<reference evidence="1 2" key="1">
    <citation type="submission" date="2024-10" db="EMBL/GenBank/DDBJ databases">
        <title>The Natural Products Discovery Center: Release of the First 8490 Sequenced Strains for Exploring Actinobacteria Biosynthetic Diversity.</title>
        <authorList>
            <person name="Kalkreuter E."/>
            <person name="Kautsar S.A."/>
            <person name="Yang D."/>
            <person name="Bader C.D."/>
            <person name="Teijaro C.N."/>
            <person name="Fluegel L."/>
            <person name="Davis C.M."/>
            <person name="Simpson J.R."/>
            <person name="Lauterbach L."/>
            <person name="Steele A.D."/>
            <person name="Gui C."/>
            <person name="Meng S."/>
            <person name="Li G."/>
            <person name="Viehrig K."/>
            <person name="Ye F."/>
            <person name="Su P."/>
            <person name="Kiefer A.F."/>
            <person name="Nichols A."/>
            <person name="Cepeda A.J."/>
            <person name="Yan W."/>
            <person name="Fan B."/>
            <person name="Jiang Y."/>
            <person name="Adhikari A."/>
            <person name="Zheng C.-J."/>
            <person name="Schuster L."/>
            <person name="Cowan T.M."/>
            <person name="Smanski M.J."/>
            <person name="Chevrette M.G."/>
            <person name="De Carvalho L.P.S."/>
            <person name="Shen B."/>
        </authorList>
    </citation>
    <scope>NUCLEOTIDE SEQUENCE [LARGE SCALE GENOMIC DNA]</scope>
    <source>
        <strain evidence="1 2">NPDC002593</strain>
    </source>
</reference>
<proteinExistence type="predicted"/>
<name>A0ABW6S538_9NOCA</name>
<comment type="caution">
    <text evidence="1">The sequence shown here is derived from an EMBL/GenBank/DDBJ whole genome shotgun (WGS) entry which is preliminary data.</text>
</comment>
<gene>
    <name evidence="1" type="ORF">ACFYXQ_22370</name>
</gene>
<organism evidence="1 2">
    <name type="scientific">Nocardia jiangxiensis</name>
    <dbReference type="NCBI Taxonomy" id="282685"/>
    <lineage>
        <taxon>Bacteria</taxon>
        <taxon>Bacillati</taxon>
        <taxon>Actinomycetota</taxon>
        <taxon>Actinomycetes</taxon>
        <taxon>Mycobacteriales</taxon>
        <taxon>Nocardiaceae</taxon>
        <taxon>Nocardia</taxon>
    </lineage>
</organism>
<dbReference type="RefSeq" id="WP_040820963.1">
    <property type="nucleotide sequence ID" value="NZ_JBIAQY010000007.1"/>
</dbReference>
<sequence>MADTDDTPLTEAEHRELVRLLRRWCDTELDQSANLIVPTRLGDVYVSVGRHPVVEDLPMELFARMPDAWFDRNDQ</sequence>
<dbReference type="Proteomes" id="UP001601992">
    <property type="component" value="Unassembled WGS sequence"/>
</dbReference>
<keyword evidence="2" id="KW-1185">Reference proteome</keyword>
<accession>A0ABW6S538</accession>